<accession>M6W636</accession>
<comment type="caution">
    <text evidence="2">The sequence shown here is derived from an EMBL/GenBank/DDBJ whole genome shotgun (WGS) entry which is preliminary data.</text>
</comment>
<sequence length="68" mass="7732">MDVAIETLSSFLQLTETKTRKETVNKKWILRLMNGILPGKILRVFTQNSTSKNSKENSEYGRIKSGNS</sequence>
<dbReference type="EMBL" id="AKWF02000121">
    <property type="protein sequence ID" value="EMO60689.1"/>
    <property type="molecule type" value="Genomic_DNA"/>
</dbReference>
<dbReference type="Proteomes" id="UP000012159">
    <property type="component" value="Unassembled WGS sequence"/>
</dbReference>
<evidence type="ECO:0000256" key="1">
    <source>
        <dbReference type="SAM" id="MobiDB-lite"/>
    </source>
</evidence>
<evidence type="ECO:0000313" key="2">
    <source>
        <dbReference type="EMBL" id="EMO60689.1"/>
    </source>
</evidence>
<gene>
    <name evidence="2" type="ORF">LEP1GSC133_1942</name>
</gene>
<evidence type="ECO:0000313" key="3">
    <source>
        <dbReference type="Proteomes" id="UP000012159"/>
    </source>
</evidence>
<feature type="region of interest" description="Disordered" evidence="1">
    <location>
        <begin position="48"/>
        <end position="68"/>
    </location>
</feature>
<reference evidence="2 3" key="1">
    <citation type="submission" date="2013-01" db="EMBL/GenBank/DDBJ databases">
        <authorList>
            <person name="Harkins D.M."/>
            <person name="Durkin A.S."/>
            <person name="Brinkac L.M."/>
            <person name="Haft D.H."/>
            <person name="Selengut J.D."/>
            <person name="Sanka R."/>
            <person name="DePew J."/>
            <person name="Purushe J."/>
            <person name="Picardeau M."/>
            <person name="Werts C."/>
            <person name="Goarant C."/>
            <person name="Vinetz J.M."/>
            <person name="Sutton G.G."/>
            <person name="Nierman W.C."/>
            <person name="Fouts D.E."/>
        </authorList>
    </citation>
    <scope>NUCLEOTIDE SEQUENCE [LARGE SCALE GENOMIC DNA]</scope>
    <source>
        <strain evidence="2 3">200901868</strain>
    </source>
</reference>
<dbReference type="AlphaFoldDB" id="M6W636"/>
<organism evidence="2 3">
    <name type="scientific">Leptospira borgpetersenii serovar Pomona str. 200901868</name>
    <dbReference type="NCBI Taxonomy" id="1192866"/>
    <lineage>
        <taxon>Bacteria</taxon>
        <taxon>Pseudomonadati</taxon>
        <taxon>Spirochaetota</taxon>
        <taxon>Spirochaetia</taxon>
        <taxon>Leptospirales</taxon>
        <taxon>Leptospiraceae</taxon>
        <taxon>Leptospira</taxon>
    </lineage>
</organism>
<name>M6W636_LEPBO</name>
<feature type="compositionally biased region" description="Basic and acidic residues" evidence="1">
    <location>
        <begin position="53"/>
        <end position="62"/>
    </location>
</feature>
<dbReference type="STRING" id="1192866.LEP1GSC133_1942"/>
<protein>
    <submittedName>
        <fullName evidence="2">Uncharacterized protein</fullName>
    </submittedName>
</protein>
<proteinExistence type="predicted"/>